<dbReference type="PROSITE" id="PS50294">
    <property type="entry name" value="WD_REPEATS_REGION"/>
    <property type="match status" value="1"/>
</dbReference>
<dbReference type="AlphaFoldDB" id="A0A9R0J427"/>
<dbReference type="OrthoDB" id="674604at2759"/>
<protein>
    <submittedName>
        <fullName evidence="9">Uncharacterized protein isoform X1</fullName>
    </submittedName>
</protein>
<dbReference type="Pfam" id="PF00400">
    <property type="entry name" value="WD40"/>
    <property type="match status" value="2"/>
</dbReference>
<dbReference type="GO" id="GO:0004672">
    <property type="term" value="F:protein kinase activity"/>
    <property type="evidence" value="ECO:0007669"/>
    <property type="project" value="InterPro"/>
</dbReference>
<dbReference type="SMART" id="SM00220">
    <property type="entry name" value="S_TKc"/>
    <property type="match status" value="1"/>
</dbReference>
<keyword evidence="3" id="KW-0862">Zinc</keyword>
<dbReference type="InterPro" id="IPR015943">
    <property type="entry name" value="WD40/YVTN_repeat-like_dom_sf"/>
</dbReference>
<evidence type="ECO:0000256" key="5">
    <source>
        <dbReference type="PROSITE-ProRule" id="PRU00221"/>
    </source>
</evidence>
<accession>A0A9R0J427</accession>
<dbReference type="InterPro" id="IPR036322">
    <property type="entry name" value="WD40_repeat_dom_sf"/>
</dbReference>
<dbReference type="SUPFAM" id="SSF56112">
    <property type="entry name" value="Protein kinase-like (PK-like)"/>
    <property type="match status" value="1"/>
</dbReference>
<dbReference type="Proteomes" id="UP000813463">
    <property type="component" value="Chromosome 2"/>
</dbReference>
<dbReference type="GO" id="GO:0005524">
    <property type="term" value="F:ATP binding"/>
    <property type="evidence" value="ECO:0007669"/>
    <property type="project" value="InterPro"/>
</dbReference>
<dbReference type="GO" id="GO:0008270">
    <property type="term" value="F:zinc ion binding"/>
    <property type="evidence" value="ECO:0007669"/>
    <property type="project" value="UniProtKB-KW"/>
</dbReference>
<dbReference type="SUPFAM" id="SSF50978">
    <property type="entry name" value="WD40 repeat-like"/>
    <property type="match status" value="1"/>
</dbReference>
<dbReference type="SMART" id="SM00184">
    <property type="entry name" value="RING"/>
    <property type="match status" value="1"/>
</dbReference>
<evidence type="ECO:0000313" key="8">
    <source>
        <dbReference type="Proteomes" id="UP000813463"/>
    </source>
</evidence>
<dbReference type="InterPro" id="IPR013083">
    <property type="entry name" value="Znf_RING/FYVE/PHD"/>
</dbReference>
<dbReference type="KEGG" id="soe:110799883"/>
<dbReference type="InterPro" id="IPR001841">
    <property type="entry name" value="Znf_RING"/>
</dbReference>
<dbReference type="PROSITE" id="PS50011">
    <property type="entry name" value="PROTEIN_KINASE_DOM"/>
    <property type="match status" value="1"/>
</dbReference>
<reference evidence="9" key="2">
    <citation type="submission" date="2025-08" db="UniProtKB">
        <authorList>
            <consortium name="RefSeq"/>
        </authorList>
    </citation>
    <scope>IDENTIFICATION</scope>
    <source>
        <tissue evidence="9">Leaf</tissue>
    </source>
</reference>
<feature type="domain" description="Protein kinase" evidence="6">
    <location>
        <begin position="175"/>
        <end position="494"/>
    </location>
</feature>
<dbReference type="PROSITE" id="PS50089">
    <property type="entry name" value="ZF_RING_2"/>
    <property type="match status" value="1"/>
</dbReference>
<evidence type="ECO:0000256" key="4">
    <source>
        <dbReference type="PROSITE-ProRule" id="PRU00175"/>
    </source>
</evidence>
<evidence type="ECO:0000259" key="6">
    <source>
        <dbReference type="PROSITE" id="PS50011"/>
    </source>
</evidence>
<name>A0A9R0J427_SPIOL</name>
<organism evidence="8 9">
    <name type="scientific">Spinacia oleracea</name>
    <name type="common">Spinach</name>
    <dbReference type="NCBI Taxonomy" id="3562"/>
    <lineage>
        <taxon>Eukaryota</taxon>
        <taxon>Viridiplantae</taxon>
        <taxon>Streptophyta</taxon>
        <taxon>Embryophyta</taxon>
        <taxon>Tracheophyta</taxon>
        <taxon>Spermatophyta</taxon>
        <taxon>Magnoliopsida</taxon>
        <taxon>eudicotyledons</taxon>
        <taxon>Gunneridae</taxon>
        <taxon>Pentapetalae</taxon>
        <taxon>Caryophyllales</taxon>
        <taxon>Chenopodiaceae</taxon>
        <taxon>Chenopodioideae</taxon>
        <taxon>Anserineae</taxon>
        <taxon>Spinacia</taxon>
    </lineage>
</organism>
<dbReference type="InterPro" id="IPR027370">
    <property type="entry name" value="Znf-RING_euk"/>
</dbReference>
<dbReference type="InterPro" id="IPR044715">
    <property type="entry name" value="WDR86-like"/>
</dbReference>
<dbReference type="InterPro" id="IPR001680">
    <property type="entry name" value="WD40_rpt"/>
</dbReference>
<dbReference type="RefSeq" id="XP_021860842.1">
    <property type="nucleotide sequence ID" value="XM_022005150.2"/>
</dbReference>
<dbReference type="SMART" id="SM00320">
    <property type="entry name" value="WD40"/>
    <property type="match status" value="5"/>
</dbReference>
<sequence length="856" mass="94763">MTSTSPPAMEPPECPVCLQSYDGDSAIPRVLGCGHSACETCLAHLHLLRPLTLPDTLRCPSCTQLVKFPHAQGPTALPKNIDLLRFSLLLQEQDPNSKPLKENANIPLLNVNSSPRHRFPPRIWSEELYAAWKDWILPDGAVSTEDGLVTTTGRIRISSTFMNLSLPSAIMRCHLVENQVVGLVKIGQFELNDQLLEYSYMGKIMSIVSQMNVDKRNEISSLLRISLRNSRVCNVLGLWLDMENDGSLYLVTQKMNNGLLNLESSGYGIDQDNADWGSLMGTIGVELCEALIRLHLEGFVCGCWGLSCVFFDEFGHVCVDIGEALVIGRKFRECFVEEGKGGRVITGSEAQVLIQKMLNMGAFVSPEVWMELLGRENFEVEKNDVSYTVSYGSDVWLLACVLIILLIGNKFLLEMYNYLTTVFQGKNEELSGYKIMYLQWVETVNAMLEPSLGSDYSSVHEVLLKCLAFDPSTRPLVTDVWKCIKGLKLYHSINHVSVNSQSMTENVGQCLVLGELCNMSNDVRNETRFSEKHDDCKLNLSLEGKITVDNVVDGVSAGKIQCKVLQGHLDSITGLCVGGGYLFSSSFDKTINVWSLQDFMHVHTFRGHEHRVMALVFVNQEKPLCISADRGGGIYAWEINETLAQKPLKKWYEEKDWRYSGIHALAVSECGCLYTGSGDRLIKAWLLRDHTLLCSMEGHKSVVSTLALCNGVLYSGSWDGTVRLWCLHDHSPLAVFGEDVPGTMSSVLSLFADQNMVIAGHENGCMKIWMNDVLKISIKILNGAIFSLDMNGKSLFLGGLNQTVKVQEIAGAESEMNVIEVGSIACDSVITAILCVQGVLFVGCANKLIKVYHCGA</sequence>
<feature type="domain" description="RING-type" evidence="7">
    <location>
        <begin position="14"/>
        <end position="63"/>
    </location>
</feature>
<feature type="repeat" description="WD" evidence="5">
    <location>
        <begin position="696"/>
        <end position="735"/>
    </location>
</feature>
<dbReference type="PANTHER" id="PTHR44489:SF11">
    <property type="entry name" value="WD REPEAT DOMAIN 86"/>
    <property type="match status" value="1"/>
</dbReference>
<keyword evidence="8" id="KW-1185">Reference proteome</keyword>
<evidence type="ECO:0000256" key="1">
    <source>
        <dbReference type="ARBA" id="ARBA00022723"/>
    </source>
</evidence>
<dbReference type="SUPFAM" id="SSF57850">
    <property type="entry name" value="RING/U-box"/>
    <property type="match status" value="1"/>
</dbReference>
<keyword evidence="2 4" id="KW-0863">Zinc-finger</keyword>
<evidence type="ECO:0000256" key="3">
    <source>
        <dbReference type="ARBA" id="ARBA00022833"/>
    </source>
</evidence>
<feature type="repeat" description="WD" evidence="5">
    <location>
        <begin position="565"/>
        <end position="604"/>
    </location>
</feature>
<gene>
    <name evidence="9" type="primary">LOC110799883</name>
</gene>
<evidence type="ECO:0000259" key="7">
    <source>
        <dbReference type="PROSITE" id="PS50089"/>
    </source>
</evidence>
<dbReference type="InterPro" id="IPR000719">
    <property type="entry name" value="Prot_kinase_dom"/>
</dbReference>
<dbReference type="Pfam" id="PF13445">
    <property type="entry name" value="zf-RING_UBOX"/>
    <property type="match status" value="1"/>
</dbReference>
<reference evidence="8" key="1">
    <citation type="journal article" date="2021" name="Nat. Commun.">
        <title>Genomic analyses provide insights into spinach domestication and the genetic basis of agronomic traits.</title>
        <authorList>
            <person name="Cai X."/>
            <person name="Sun X."/>
            <person name="Xu C."/>
            <person name="Sun H."/>
            <person name="Wang X."/>
            <person name="Ge C."/>
            <person name="Zhang Z."/>
            <person name="Wang Q."/>
            <person name="Fei Z."/>
            <person name="Jiao C."/>
            <person name="Wang Q."/>
        </authorList>
    </citation>
    <scope>NUCLEOTIDE SEQUENCE [LARGE SCALE GENOMIC DNA]</scope>
    <source>
        <strain evidence="8">cv. Varoflay</strain>
    </source>
</reference>
<evidence type="ECO:0000313" key="9">
    <source>
        <dbReference type="RefSeq" id="XP_021860842.1"/>
    </source>
</evidence>
<evidence type="ECO:0000256" key="2">
    <source>
        <dbReference type="ARBA" id="ARBA00022771"/>
    </source>
</evidence>
<dbReference type="Gene3D" id="2.130.10.10">
    <property type="entry name" value="YVTN repeat-like/Quinoprotein amine dehydrogenase"/>
    <property type="match status" value="2"/>
</dbReference>
<keyword evidence="1" id="KW-0479">Metal-binding</keyword>
<dbReference type="Gene3D" id="3.30.40.10">
    <property type="entry name" value="Zinc/RING finger domain, C3HC4 (zinc finger)"/>
    <property type="match status" value="1"/>
</dbReference>
<dbReference type="Gene3D" id="1.10.510.10">
    <property type="entry name" value="Transferase(Phosphotransferase) domain 1"/>
    <property type="match status" value="1"/>
</dbReference>
<dbReference type="GeneID" id="110799883"/>
<dbReference type="PROSITE" id="PS50082">
    <property type="entry name" value="WD_REPEATS_2"/>
    <property type="match status" value="2"/>
</dbReference>
<dbReference type="PANTHER" id="PTHR44489">
    <property type="match status" value="1"/>
</dbReference>
<dbReference type="InterPro" id="IPR011009">
    <property type="entry name" value="Kinase-like_dom_sf"/>
</dbReference>
<proteinExistence type="predicted"/>
<keyword evidence="5" id="KW-0853">WD repeat</keyword>